<sequence>MPEQMTLNRPDLIALNDGAAIPQLGLGVWQVDPAITAEVVGWGIEAGYRLIDTAEGYQNEEGVGQAIRKAGVPRGELFITSKLRNGAHQRDAALRAFDETMEKLGIEQLDLFLIHWPVPSQGKYVEAWKTLVELRQAGRIKSIGVSNFNQDHLERIIGETGVTPVVNQIELHPRFQQRAARDFHARRNIRIESWSPLGSGRLLSDPTLAGIAGKHGKSVAQIIIRWHLQEGLIVIPKSNHQDRIAANFDVFDFELDAKDLETIGGMDAPDGRNGANPATAAFLF</sequence>
<evidence type="ECO:0000256" key="3">
    <source>
        <dbReference type="ARBA" id="ARBA00023002"/>
    </source>
</evidence>
<dbReference type="AlphaFoldDB" id="G6YL50"/>
<dbReference type="OrthoDB" id="9804790at2"/>
<name>G6YL50_9HYPH</name>
<dbReference type="STRING" id="1082933.A6B35_14745"/>
<dbReference type="PANTHER" id="PTHR43827:SF3">
    <property type="entry name" value="NADP-DEPENDENT OXIDOREDUCTASE DOMAIN-CONTAINING PROTEIN"/>
    <property type="match status" value="1"/>
</dbReference>
<evidence type="ECO:0000313" key="10">
    <source>
        <dbReference type="Proteomes" id="UP000002949"/>
    </source>
</evidence>
<protein>
    <submittedName>
        <fullName evidence="9">2,5-didehydrogluconate reductase</fullName>
    </submittedName>
</protein>
<feature type="site" description="Lowers pKa of active site Tyr" evidence="7">
    <location>
        <position position="82"/>
    </location>
</feature>
<dbReference type="PROSITE" id="PS00062">
    <property type="entry name" value="ALDOKETO_REDUCTASE_2"/>
    <property type="match status" value="1"/>
</dbReference>
<accession>G6YL50</accession>
<evidence type="ECO:0000256" key="1">
    <source>
        <dbReference type="ARBA" id="ARBA00007905"/>
    </source>
</evidence>
<dbReference type="eggNOG" id="COG0656">
    <property type="taxonomic scope" value="Bacteria"/>
</dbReference>
<dbReference type="PANTHER" id="PTHR43827">
    <property type="entry name" value="2,5-DIKETO-D-GLUCONIC ACID REDUCTASE"/>
    <property type="match status" value="1"/>
</dbReference>
<dbReference type="InterPro" id="IPR036812">
    <property type="entry name" value="NAD(P)_OxRdtase_dom_sf"/>
</dbReference>
<dbReference type="InterPro" id="IPR020471">
    <property type="entry name" value="AKR"/>
</dbReference>
<evidence type="ECO:0000256" key="2">
    <source>
        <dbReference type="ARBA" id="ARBA00022857"/>
    </source>
</evidence>
<comment type="similarity">
    <text evidence="1">Belongs to the aldo/keto reductase family.</text>
</comment>
<evidence type="ECO:0000256" key="6">
    <source>
        <dbReference type="PIRSR" id="PIRSR000097-2"/>
    </source>
</evidence>
<comment type="catalytic activity">
    <reaction evidence="4">
        <text>hydroxyacetone + NADP(+) = methylglyoxal + NADPH + H(+)</text>
        <dbReference type="Rhea" id="RHEA:27986"/>
        <dbReference type="ChEBI" id="CHEBI:15378"/>
        <dbReference type="ChEBI" id="CHEBI:17158"/>
        <dbReference type="ChEBI" id="CHEBI:27957"/>
        <dbReference type="ChEBI" id="CHEBI:57783"/>
        <dbReference type="ChEBI" id="CHEBI:58349"/>
    </reaction>
</comment>
<evidence type="ECO:0000256" key="4">
    <source>
        <dbReference type="ARBA" id="ARBA00049445"/>
    </source>
</evidence>
<evidence type="ECO:0000256" key="7">
    <source>
        <dbReference type="PIRSR" id="PIRSR000097-3"/>
    </source>
</evidence>
<dbReference type="Gene3D" id="3.20.20.100">
    <property type="entry name" value="NADP-dependent oxidoreductase domain"/>
    <property type="match status" value="1"/>
</dbReference>
<reference evidence="9 10" key="1">
    <citation type="journal article" date="2012" name="J. Bacteriol.">
        <title>Draft Genome Sequence of Plant Growth-Promoting Rhizobium Mesorhizobium amorphae, Isolated from Zinc-Lead Mine Tailings.</title>
        <authorList>
            <person name="Hao X."/>
            <person name="Lin Y."/>
            <person name="Johnstone L."/>
            <person name="Baltrus D.A."/>
            <person name="Miller S.J."/>
            <person name="Wei G."/>
            <person name="Rensing C."/>
        </authorList>
    </citation>
    <scope>NUCLEOTIDE SEQUENCE [LARGE SCALE GENOMIC DNA]</scope>
    <source>
        <strain evidence="9 10">CCNWGS0123</strain>
    </source>
</reference>
<feature type="binding site" evidence="6">
    <location>
        <position position="115"/>
    </location>
    <ligand>
        <name>substrate</name>
    </ligand>
</feature>
<proteinExistence type="inferred from homology"/>
<dbReference type="PATRIC" id="fig|1082933.3.peg.6527"/>
<evidence type="ECO:0000256" key="5">
    <source>
        <dbReference type="PIRSR" id="PIRSR000097-1"/>
    </source>
</evidence>
<dbReference type="InterPro" id="IPR023210">
    <property type="entry name" value="NADP_OxRdtase_dom"/>
</dbReference>
<dbReference type="PRINTS" id="PR00069">
    <property type="entry name" value="ALDKETRDTASE"/>
</dbReference>
<gene>
    <name evidence="9" type="ORF">MEA186_33679</name>
</gene>
<dbReference type="RefSeq" id="WP_006206526.1">
    <property type="nucleotide sequence ID" value="NZ_AGSN01000242.1"/>
</dbReference>
<dbReference type="Proteomes" id="UP000002949">
    <property type="component" value="Unassembled WGS sequence"/>
</dbReference>
<dbReference type="KEGG" id="mamo:A6B35_14745"/>
<dbReference type="EMBL" id="AGSN01000242">
    <property type="protein sequence ID" value="EHH03295.1"/>
    <property type="molecule type" value="Genomic_DNA"/>
</dbReference>
<dbReference type="FunFam" id="3.20.20.100:FF:000002">
    <property type="entry name" value="2,5-diketo-D-gluconic acid reductase A"/>
    <property type="match status" value="1"/>
</dbReference>
<evidence type="ECO:0000259" key="8">
    <source>
        <dbReference type="Pfam" id="PF00248"/>
    </source>
</evidence>
<keyword evidence="10" id="KW-1185">Reference proteome</keyword>
<dbReference type="SUPFAM" id="SSF51430">
    <property type="entry name" value="NAD(P)-linked oxidoreductase"/>
    <property type="match status" value="1"/>
</dbReference>
<evidence type="ECO:0000313" key="9">
    <source>
        <dbReference type="EMBL" id="EHH03295.1"/>
    </source>
</evidence>
<organism evidence="9 10">
    <name type="scientific">Mesorhizobium amorphae CCNWGS0123</name>
    <dbReference type="NCBI Taxonomy" id="1082933"/>
    <lineage>
        <taxon>Bacteria</taxon>
        <taxon>Pseudomonadati</taxon>
        <taxon>Pseudomonadota</taxon>
        <taxon>Alphaproteobacteria</taxon>
        <taxon>Hyphomicrobiales</taxon>
        <taxon>Phyllobacteriaceae</taxon>
        <taxon>Mesorhizobium</taxon>
    </lineage>
</organism>
<dbReference type="InterPro" id="IPR018170">
    <property type="entry name" value="Aldo/ket_reductase_CS"/>
</dbReference>
<dbReference type="PIRSF" id="PIRSF000097">
    <property type="entry name" value="AKR"/>
    <property type="match status" value="1"/>
</dbReference>
<dbReference type="Pfam" id="PF00248">
    <property type="entry name" value="Aldo_ket_red"/>
    <property type="match status" value="1"/>
</dbReference>
<keyword evidence="2" id="KW-0521">NADP</keyword>
<dbReference type="PROSITE" id="PS00798">
    <property type="entry name" value="ALDOKETO_REDUCTASE_1"/>
    <property type="match status" value="1"/>
</dbReference>
<keyword evidence="3" id="KW-0560">Oxidoreductase</keyword>
<feature type="active site" description="Proton donor" evidence="5">
    <location>
        <position position="57"/>
    </location>
</feature>
<feature type="domain" description="NADP-dependent oxidoreductase" evidence="8">
    <location>
        <begin position="25"/>
        <end position="264"/>
    </location>
</feature>
<dbReference type="GO" id="GO:0016616">
    <property type="term" value="F:oxidoreductase activity, acting on the CH-OH group of donors, NAD or NADP as acceptor"/>
    <property type="evidence" value="ECO:0007669"/>
    <property type="project" value="UniProtKB-ARBA"/>
</dbReference>
<dbReference type="PROSITE" id="PS00063">
    <property type="entry name" value="ALDOKETO_REDUCTASE_3"/>
    <property type="match status" value="1"/>
</dbReference>